<reference evidence="4" key="1">
    <citation type="submission" date="2021-02" db="EMBL/GenBank/DDBJ databases">
        <title>Psilocybe cubensis genome.</title>
        <authorList>
            <person name="Mckernan K.J."/>
            <person name="Crawford S."/>
            <person name="Trippe A."/>
            <person name="Kane L.T."/>
            <person name="Mclaughlin S."/>
        </authorList>
    </citation>
    <scope>NUCLEOTIDE SEQUENCE [LARGE SCALE GENOMIC DNA]</scope>
    <source>
        <strain evidence="4">MGC-MH-2018</strain>
    </source>
</reference>
<evidence type="ECO:0000259" key="3">
    <source>
        <dbReference type="PROSITE" id="PS00036"/>
    </source>
</evidence>
<feature type="compositionally biased region" description="Pro residues" evidence="2">
    <location>
        <begin position="413"/>
        <end position="422"/>
    </location>
</feature>
<dbReference type="EMBL" id="JAFIQS010000010">
    <property type="protein sequence ID" value="KAG5165080.1"/>
    <property type="molecule type" value="Genomic_DNA"/>
</dbReference>
<feature type="compositionally biased region" description="Polar residues" evidence="2">
    <location>
        <begin position="80"/>
        <end position="89"/>
    </location>
</feature>
<feature type="compositionally biased region" description="Low complexity" evidence="2">
    <location>
        <begin position="119"/>
        <end position="133"/>
    </location>
</feature>
<dbReference type="PROSITE" id="PS00036">
    <property type="entry name" value="BZIP_BASIC"/>
    <property type="match status" value="1"/>
</dbReference>
<feature type="region of interest" description="Disordered" evidence="2">
    <location>
        <begin position="413"/>
        <end position="465"/>
    </location>
</feature>
<dbReference type="Gene3D" id="3.30.160.60">
    <property type="entry name" value="Classic Zinc Finger"/>
    <property type="match status" value="1"/>
</dbReference>
<keyword evidence="1" id="KW-0175">Coiled coil</keyword>
<dbReference type="OrthoDB" id="2257100at2759"/>
<feature type="region of interest" description="Disordered" evidence="2">
    <location>
        <begin position="217"/>
        <end position="238"/>
    </location>
</feature>
<protein>
    <recommendedName>
        <fullName evidence="3">BZIP domain-containing protein</fullName>
    </recommendedName>
</protein>
<feature type="compositionally biased region" description="Polar residues" evidence="2">
    <location>
        <begin position="446"/>
        <end position="459"/>
    </location>
</feature>
<feature type="compositionally biased region" description="Low complexity" evidence="2">
    <location>
        <begin position="47"/>
        <end position="57"/>
    </location>
</feature>
<proteinExistence type="predicted"/>
<feature type="domain" description="BZIP" evidence="3">
    <location>
        <begin position="501"/>
        <end position="515"/>
    </location>
</feature>
<feature type="compositionally biased region" description="Low complexity" evidence="2">
    <location>
        <begin position="228"/>
        <end position="238"/>
    </location>
</feature>
<dbReference type="SUPFAM" id="SSF57959">
    <property type="entry name" value="Leucine zipper domain"/>
    <property type="match status" value="1"/>
</dbReference>
<name>A0A8H8CHD4_PSICU</name>
<dbReference type="CDD" id="cd12193">
    <property type="entry name" value="bZIP_GCN4"/>
    <property type="match status" value="1"/>
</dbReference>
<dbReference type="InterPro" id="IPR046347">
    <property type="entry name" value="bZIP_sf"/>
</dbReference>
<dbReference type="AlphaFoldDB" id="A0A8H8CHD4"/>
<evidence type="ECO:0000256" key="2">
    <source>
        <dbReference type="SAM" id="MobiDB-lite"/>
    </source>
</evidence>
<dbReference type="InterPro" id="IPR004827">
    <property type="entry name" value="bZIP"/>
</dbReference>
<gene>
    <name evidence="4" type="ORF">JR316_009775</name>
</gene>
<feature type="coiled-coil region" evidence="1">
    <location>
        <begin position="513"/>
        <end position="540"/>
    </location>
</feature>
<accession>A0A8H8CHD4</accession>
<feature type="compositionally biased region" description="Polar residues" evidence="2">
    <location>
        <begin position="134"/>
        <end position="144"/>
    </location>
</feature>
<sequence>MSANESAVSTSPATALNKAYQMEVDPRESPAREAQLSLPAQGAHELSSSSGRTSGPSNDHLDKELIPSTSRLSRLPSEVPSPNTLTSNPHPVAIPVHQNNLTTYTSQDVHLFVNNSASSTSSTVTRTSGQQSTPPETSVSSFSQPLHHHVLTHPIRRPRTSSTIFQSSTDLAAHYGIPQILPPAPRPTPRNTAPVYQQPSTDSMIKSYLNMLYNKPTETPEVAPSAPPMSASTSTSSTSAAGLDAPVEFITQDQLNDIAAIIGKDTASCYGITVTHLFGSVFAASSPEFRDQDTFDAFMSTSPLLPELDYGSSPSFDTPYNEFLTTPLFQDENVPVMDDFMNEPLFPMLEEPEVSIQSKAVETFVPTLQQELYSISPSATPITPALHSFDTFETVPIFEPSSVATTLPVTVPAQPPVAPSHPAPRRSKATGIRKGVTPDSLLDESAPTQPRKYTTPSATSRKELPAVFARKRSRSTAFGEEEDQLEEIPPDATEAQLIEIKRRQNTVAARRSRKRKLEQFQKLENSRNEERRLKEQWKERANVLLGMLRSKGVKHPDFPEDVLEYADA</sequence>
<comment type="caution">
    <text evidence="4">The sequence shown here is derived from an EMBL/GenBank/DDBJ whole genome shotgun (WGS) entry which is preliminary data.</text>
</comment>
<feature type="region of interest" description="Disordered" evidence="2">
    <location>
        <begin position="1"/>
        <end position="91"/>
    </location>
</feature>
<evidence type="ECO:0000313" key="4">
    <source>
        <dbReference type="EMBL" id="KAG5165080.1"/>
    </source>
</evidence>
<evidence type="ECO:0000256" key="1">
    <source>
        <dbReference type="SAM" id="Coils"/>
    </source>
</evidence>
<dbReference type="GO" id="GO:0003700">
    <property type="term" value="F:DNA-binding transcription factor activity"/>
    <property type="evidence" value="ECO:0007669"/>
    <property type="project" value="InterPro"/>
</dbReference>
<feature type="region of interest" description="Disordered" evidence="2">
    <location>
        <begin position="119"/>
        <end position="144"/>
    </location>
</feature>
<feature type="compositionally biased region" description="Polar residues" evidence="2">
    <location>
        <begin position="1"/>
        <end position="14"/>
    </location>
</feature>
<organism evidence="4">
    <name type="scientific">Psilocybe cubensis</name>
    <name type="common">Psychedelic mushroom</name>
    <name type="synonym">Stropharia cubensis</name>
    <dbReference type="NCBI Taxonomy" id="181762"/>
    <lineage>
        <taxon>Eukaryota</taxon>
        <taxon>Fungi</taxon>
        <taxon>Dikarya</taxon>
        <taxon>Basidiomycota</taxon>
        <taxon>Agaricomycotina</taxon>
        <taxon>Agaricomycetes</taxon>
        <taxon>Agaricomycetidae</taxon>
        <taxon>Agaricales</taxon>
        <taxon>Agaricineae</taxon>
        <taxon>Strophariaceae</taxon>
        <taxon>Psilocybe</taxon>
    </lineage>
</organism>